<evidence type="ECO:0000313" key="3">
    <source>
        <dbReference type="Proteomes" id="UP000076744"/>
    </source>
</evidence>
<dbReference type="OrthoDB" id="5245631at2759"/>
<gene>
    <name evidence="2" type="ORF">ISF_03634</name>
</gene>
<feature type="region of interest" description="Disordered" evidence="1">
    <location>
        <begin position="280"/>
        <end position="320"/>
    </location>
</feature>
<feature type="region of interest" description="Disordered" evidence="1">
    <location>
        <begin position="81"/>
        <end position="254"/>
    </location>
</feature>
<name>A0A167ZFN5_CORFA</name>
<feature type="compositionally biased region" description="Acidic residues" evidence="1">
    <location>
        <begin position="226"/>
        <end position="235"/>
    </location>
</feature>
<sequence length="320" mass="34336">MAPVTRRKQAEMEANSSIIEESSPAPKSSTPRATTSKRGQKLALRGKEEGMSPSKSVAKKGTVTMFDDEEMNLPALVAEKAVAERAAPADVEESEEDEEDEIDDDAPEAVSTTKAASEIKAAAKATQKAAQEQATAQKRKRQERDALLKKQAEERKRLVAEARSSPAGPASDSDDQADSPDEDDDEKEQASDLATAAPRPLGSSRRVGQLAVPALLPAELLTDSSSSDEDDDDDAGGAPVRSKPKRRKVAAVERSLARLDRAPQDATIGSTVYQVARTADGRLPPKAKQLSKSTKEMLLKRNRAPTKQRRQGAGGFLAKR</sequence>
<feature type="region of interest" description="Disordered" evidence="1">
    <location>
        <begin position="1"/>
        <end position="63"/>
    </location>
</feature>
<feature type="compositionally biased region" description="Basic and acidic residues" evidence="1">
    <location>
        <begin position="142"/>
        <end position="160"/>
    </location>
</feature>
<evidence type="ECO:0000256" key="1">
    <source>
        <dbReference type="SAM" id="MobiDB-lite"/>
    </source>
</evidence>
<dbReference type="InterPro" id="IPR013268">
    <property type="entry name" value="UTP16"/>
</dbReference>
<comment type="caution">
    <text evidence="2">The sequence shown here is derived from an EMBL/GenBank/DDBJ whole genome shotgun (WGS) entry which is preliminary data.</text>
</comment>
<dbReference type="RefSeq" id="XP_018705447.1">
    <property type="nucleotide sequence ID" value="XM_018847240.1"/>
</dbReference>
<dbReference type="AlphaFoldDB" id="A0A167ZFN5"/>
<dbReference type="GO" id="GO:0006364">
    <property type="term" value="P:rRNA processing"/>
    <property type="evidence" value="ECO:0007669"/>
    <property type="project" value="InterPro"/>
</dbReference>
<feature type="compositionally biased region" description="Acidic residues" evidence="1">
    <location>
        <begin position="90"/>
        <end position="107"/>
    </location>
</feature>
<evidence type="ECO:0000313" key="2">
    <source>
        <dbReference type="EMBL" id="OAA67458.1"/>
    </source>
</evidence>
<keyword evidence="3" id="KW-1185">Reference proteome</keyword>
<feature type="compositionally biased region" description="Basic residues" evidence="1">
    <location>
        <begin position="300"/>
        <end position="310"/>
    </location>
</feature>
<dbReference type="GO" id="GO:0030515">
    <property type="term" value="F:snoRNA binding"/>
    <property type="evidence" value="ECO:0007669"/>
    <property type="project" value="InterPro"/>
</dbReference>
<feature type="compositionally biased region" description="Low complexity" evidence="1">
    <location>
        <begin position="210"/>
        <end position="225"/>
    </location>
</feature>
<dbReference type="EMBL" id="AZHB01000007">
    <property type="protein sequence ID" value="OAA67458.1"/>
    <property type="molecule type" value="Genomic_DNA"/>
</dbReference>
<dbReference type="Pfam" id="PF08297">
    <property type="entry name" value="U3_snoRNA_assoc"/>
    <property type="match status" value="1"/>
</dbReference>
<feature type="compositionally biased region" description="Low complexity" evidence="1">
    <location>
        <begin position="108"/>
        <end position="136"/>
    </location>
</feature>
<feature type="compositionally biased region" description="Acidic residues" evidence="1">
    <location>
        <begin position="172"/>
        <end position="187"/>
    </location>
</feature>
<dbReference type="STRING" id="1081104.A0A167ZFN5"/>
<dbReference type="GeneID" id="30019926"/>
<organism evidence="2 3">
    <name type="scientific">Cordyceps fumosorosea (strain ARSEF 2679)</name>
    <name type="common">Isaria fumosorosea</name>
    <dbReference type="NCBI Taxonomy" id="1081104"/>
    <lineage>
        <taxon>Eukaryota</taxon>
        <taxon>Fungi</taxon>
        <taxon>Dikarya</taxon>
        <taxon>Ascomycota</taxon>
        <taxon>Pezizomycotina</taxon>
        <taxon>Sordariomycetes</taxon>
        <taxon>Hypocreomycetidae</taxon>
        <taxon>Hypocreales</taxon>
        <taxon>Cordycipitaceae</taxon>
        <taxon>Cordyceps</taxon>
    </lineage>
</organism>
<reference evidence="2 3" key="1">
    <citation type="journal article" date="2016" name="Genome Biol. Evol.">
        <title>Divergent and convergent evolution of fungal pathogenicity.</title>
        <authorList>
            <person name="Shang Y."/>
            <person name="Xiao G."/>
            <person name="Zheng P."/>
            <person name="Cen K."/>
            <person name="Zhan S."/>
            <person name="Wang C."/>
        </authorList>
    </citation>
    <scope>NUCLEOTIDE SEQUENCE [LARGE SCALE GENOMIC DNA]</scope>
    <source>
        <strain evidence="2 3">ARSEF 2679</strain>
    </source>
</reference>
<feature type="compositionally biased region" description="Polar residues" evidence="1">
    <location>
        <begin position="14"/>
        <end position="37"/>
    </location>
</feature>
<proteinExistence type="predicted"/>
<dbReference type="Proteomes" id="UP000076744">
    <property type="component" value="Unassembled WGS sequence"/>
</dbReference>
<accession>A0A167ZFN5</accession>
<protein>
    <submittedName>
        <fullName evidence="2">U3 snoRNA associated</fullName>
    </submittedName>
</protein>